<dbReference type="EMBL" id="JAQNDO010000001">
    <property type="protein sequence ID" value="MDC0749597.1"/>
    <property type="molecule type" value="Genomic_DNA"/>
</dbReference>
<organism evidence="2 3">
    <name type="scientific">Polyangium mundeleinium</name>
    <dbReference type="NCBI Taxonomy" id="2995306"/>
    <lineage>
        <taxon>Bacteria</taxon>
        <taxon>Pseudomonadati</taxon>
        <taxon>Myxococcota</taxon>
        <taxon>Polyangia</taxon>
        <taxon>Polyangiales</taxon>
        <taxon>Polyangiaceae</taxon>
        <taxon>Polyangium</taxon>
    </lineage>
</organism>
<keyword evidence="3" id="KW-1185">Reference proteome</keyword>
<proteinExistence type="predicted"/>
<dbReference type="PROSITE" id="PS51257">
    <property type="entry name" value="PROKAR_LIPOPROTEIN"/>
    <property type="match status" value="1"/>
</dbReference>
<sequence>MVRPGKIIFYLVSTTFFLTAVIAGCESSDIFIGSDCMHDGKQVLDPACCPCPLPEDCPNGPKPIPAGCPNAPAPDGGTGGEGGMSSLCNDGACVSEPPDDWMSVAFFSDWSDPPICPEDTPILAFEGTPAPPSPTCGACSCDAPDGTCKLPATWTISSAPCSDPAGGVKTNFNPPTNWDGSCNQDKSFPLDMLCGGSPCVRSMTLEAPVIEEQPCTPHVSGDSEQPPPKYWPGGPETPLGRVCKSDKPWPTCVNQSGKVCGPAADGYASCIFREGEHLCPEGWEDRHLLYGVIDDDRTCSACTCDPPTGGVCQVKWHTFAGAACTAENAANDVYAGMIPPCNDYMPGVALAGKSAEILSYTKGTCAPSGGEVEGTLSLDKPATVCCALVTS</sequence>
<evidence type="ECO:0000256" key="1">
    <source>
        <dbReference type="SAM" id="MobiDB-lite"/>
    </source>
</evidence>
<protein>
    <submittedName>
        <fullName evidence="2">Uncharacterized protein</fullName>
    </submittedName>
</protein>
<reference evidence="2 3" key="1">
    <citation type="submission" date="2022-11" db="EMBL/GenBank/DDBJ databases">
        <title>Minimal conservation of predation-associated metabolite biosynthetic gene clusters underscores biosynthetic potential of Myxococcota including descriptions for ten novel species: Archangium lansinium sp. nov., Myxococcus landrumus sp. nov., Nannocystis bai.</title>
        <authorList>
            <person name="Ahearne A."/>
            <person name="Stevens C."/>
            <person name="Dowd S."/>
        </authorList>
    </citation>
    <scope>NUCLEOTIDE SEQUENCE [LARGE SCALE GENOMIC DNA]</scope>
    <source>
        <strain evidence="2 3">RJM3</strain>
    </source>
</reference>
<evidence type="ECO:0000313" key="3">
    <source>
        <dbReference type="Proteomes" id="UP001221411"/>
    </source>
</evidence>
<comment type="caution">
    <text evidence="2">The sequence shown here is derived from an EMBL/GenBank/DDBJ whole genome shotgun (WGS) entry which is preliminary data.</text>
</comment>
<gene>
    <name evidence="2" type="ORF">POL67_50165</name>
</gene>
<dbReference type="RefSeq" id="WP_271929619.1">
    <property type="nucleotide sequence ID" value="NZ_JAQNDO010000001.1"/>
</dbReference>
<feature type="region of interest" description="Disordered" evidence="1">
    <location>
        <begin position="214"/>
        <end position="233"/>
    </location>
</feature>
<accession>A0ABT5F674</accession>
<dbReference type="Proteomes" id="UP001221411">
    <property type="component" value="Unassembled WGS sequence"/>
</dbReference>
<name>A0ABT5F674_9BACT</name>
<evidence type="ECO:0000313" key="2">
    <source>
        <dbReference type="EMBL" id="MDC0749597.1"/>
    </source>
</evidence>